<dbReference type="Proteomes" id="UP000008871">
    <property type="component" value="Chromosome"/>
</dbReference>
<organism evidence="1 2">
    <name type="scientific">Alcanivorax borkumensis (strain ATCC 700651 / DSM 11573 / NCIMB 13689 / SK2)</name>
    <dbReference type="NCBI Taxonomy" id="393595"/>
    <lineage>
        <taxon>Bacteria</taxon>
        <taxon>Pseudomonadati</taxon>
        <taxon>Pseudomonadota</taxon>
        <taxon>Gammaproteobacteria</taxon>
        <taxon>Oceanospirillales</taxon>
        <taxon>Alcanivoracaceae</taxon>
        <taxon>Alcanivorax</taxon>
    </lineage>
</organism>
<keyword evidence="2" id="KW-1185">Reference proteome</keyword>
<dbReference type="EMBL" id="AM286690">
    <property type="protein sequence ID" value="CAL16745.1"/>
    <property type="molecule type" value="Genomic_DNA"/>
</dbReference>
<evidence type="ECO:0000313" key="2">
    <source>
        <dbReference type="Proteomes" id="UP000008871"/>
    </source>
</evidence>
<dbReference type="HOGENOM" id="CLU_2520246_0_0_6"/>
<dbReference type="KEGG" id="abo:ABO_1297"/>
<proteinExistence type="predicted"/>
<name>Q0VQ03_ALCBS</name>
<evidence type="ECO:0000313" key="1">
    <source>
        <dbReference type="EMBL" id="CAL16745.1"/>
    </source>
</evidence>
<dbReference type="OrthoDB" id="6078852at2"/>
<gene>
    <name evidence="1" type="ordered locus">ABO_1297</name>
</gene>
<dbReference type="RefSeq" id="WP_011588579.1">
    <property type="nucleotide sequence ID" value="NC_008260.1"/>
</dbReference>
<accession>Q0VQ03</accession>
<reference evidence="1 2" key="1">
    <citation type="journal article" date="2006" name="Nat. Biotechnol.">
        <title>Genome sequence of the ubiquitous hydrocarbon-degrading marine bacterium Alcanivorax borkumensis.</title>
        <authorList>
            <person name="Schneiker S."/>
            <person name="Martins dos Santos V.A.P."/>
            <person name="Bartels D."/>
            <person name="Bekel T."/>
            <person name="Brecht M."/>
            <person name="Buhrmester J."/>
            <person name="Chernikova T.N."/>
            <person name="Denaro R."/>
            <person name="Ferrer M."/>
            <person name="Gertler C."/>
            <person name="Goesmann A."/>
            <person name="Golyshina O.V."/>
            <person name="Kaminski F."/>
            <person name="Khachane A.N."/>
            <person name="Lang S."/>
            <person name="Linke B."/>
            <person name="McHardy A.C."/>
            <person name="Meyer F."/>
            <person name="Nechitaylo T."/>
            <person name="Puehler A."/>
            <person name="Regenhardt D."/>
            <person name="Rupp O."/>
            <person name="Sabirova J.S."/>
            <person name="Selbitschka W."/>
            <person name="Yakimov M.M."/>
            <person name="Timmis K.N."/>
            <person name="Vorhoelter F.-J."/>
            <person name="Weidner S."/>
            <person name="Kaiser O."/>
            <person name="Golyshin P.N."/>
        </authorList>
    </citation>
    <scope>NUCLEOTIDE SEQUENCE [LARGE SCALE GENOMIC DNA]</scope>
    <source>
        <strain evidence="2">ATCC 700651 / DSM 11573 / NCIMB 13689 / SK2</strain>
    </source>
</reference>
<protein>
    <submittedName>
        <fullName evidence="1">Uncharacterized protein</fullName>
    </submittedName>
</protein>
<dbReference type="STRING" id="393595.ABO_1297"/>
<dbReference type="AlphaFoldDB" id="Q0VQ03"/>
<dbReference type="InterPro" id="IPR027396">
    <property type="entry name" value="DsrEFH-like"/>
</dbReference>
<dbReference type="SUPFAM" id="SSF75169">
    <property type="entry name" value="DsrEFH-like"/>
    <property type="match status" value="1"/>
</dbReference>
<sequence length="84" mass="9233">MLHLLGFSPDNYSLWQRFSTLYSKGDVCVFTDAGLLLASQLTLKGDGYLLAHPALQLPDSTLPVIDHAQLVELIAEHGASTSWY</sequence>